<dbReference type="EMBL" id="BAAFSF010000001">
    <property type="protein sequence ID" value="GAB1250994.1"/>
    <property type="molecule type" value="Genomic_DNA"/>
</dbReference>
<evidence type="ECO:0000313" key="3">
    <source>
        <dbReference type="Proteomes" id="UP001628220"/>
    </source>
</evidence>
<feature type="domain" description="NIF system FeS cluster assembly NifU C-terminal" evidence="1">
    <location>
        <begin position="9"/>
        <end position="75"/>
    </location>
</feature>
<dbReference type="PANTHER" id="PTHR11178">
    <property type="entry name" value="IRON-SULFUR CLUSTER SCAFFOLD PROTEIN NFU-RELATED"/>
    <property type="match status" value="1"/>
</dbReference>
<reference evidence="2 3" key="1">
    <citation type="journal article" date="2025" name="Int. J. Syst. Evol. Microbiol.">
        <title>Desulfovibrio falkowii sp. nov., Porphyromonas miyakawae sp. nov., Mediterraneibacter flintii sp. nov. and Owariibacterium komagatae gen. nov., sp. nov., isolated from human faeces.</title>
        <authorList>
            <person name="Hamaguchi T."/>
            <person name="Ohara M."/>
            <person name="Hisatomi A."/>
            <person name="Sekiguchi K."/>
            <person name="Takeda J.I."/>
            <person name="Ueyama J."/>
            <person name="Ito M."/>
            <person name="Nishiwaki H."/>
            <person name="Ogi T."/>
            <person name="Hirayama M."/>
            <person name="Ohkuma M."/>
            <person name="Sakamoto M."/>
            <person name="Ohno K."/>
        </authorList>
    </citation>
    <scope>NUCLEOTIDE SEQUENCE [LARGE SCALE GENOMIC DNA]</scope>
    <source>
        <strain evidence="2 3">13CB11C</strain>
    </source>
</reference>
<gene>
    <name evidence="2" type="ORF">Tsumi_00980</name>
</gene>
<dbReference type="Gene3D" id="3.30.300.130">
    <property type="entry name" value="Fe-S cluster assembly (FSCA)"/>
    <property type="match status" value="1"/>
</dbReference>
<accession>A0ABQ0E010</accession>
<evidence type="ECO:0000313" key="2">
    <source>
        <dbReference type="EMBL" id="GAB1250994.1"/>
    </source>
</evidence>
<keyword evidence="3" id="KW-1185">Reference proteome</keyword>
<comment type="caution">
    <text evidence="2">The sequence shown here is derived from an EMBL/GenBank/DDBJ whole genome shotgun (WGS) entry which is preliminary data.</text>
</comment>
<evidence type="ECO:0000259" key="1">
    <source>
        <dbReference type="Pfam" id="PF01106"/>
    </source>
</evidence>
<dbReference type="RefSeq" id="WP_411914821.1">
    <property type="nucleotide sequence ID" value="NZ_BAAFSF010000001.1"/>
</dbReference>
<dbReference type="InterPro" id="IPR034904">
    <property type="entry name" value="FSCA_dom_sf"/>
</dbReference>
<dbReference type="Proteomes" id="UP001628220">
    <property type="component" value="Unassembled WGS sequence"/>
</dbReference>
<dbReference type="SUPFAM" id="SSF117916">
    <property type="entry name" value="Fe-S cluster assembly (FSCA) domain-like"/>
    <property type="match status" value="1"/>
</dbReference>
<dbReference type="Pfam" id="PF01106">
    <property type="entry name" value="NifU"/>
    <property type="match status" value="1"/>
</dbReference>
<dbReference type="InterPro" id="IPR001075">
    <property type="entry name" value="NIF_FeS_clus_asmbl_NifU_C"/>
</dbReference>
<name>A0ABQ0E010_9PORP</name>
<protein>
    <recommendedName>
        <fullName evidence="1">NIF system FeS cluster assembly NifU C-terminal domain-containing protein</fullName>
    </recommendedName>
</protein>
<proteinExistence type="predicted"/>
<organism evidence="2 3">
    <name type="scientific">Porphyromonas miyakawae</name>
    <dbReference type="NCBI Taxonomy" id="3137470"/>
    <lineage>
        <taxon>Bacteria</taxon>
        <taxon>Pseudomonadati</taxon>
        <taxon>Bacteroidota</taxon>
        <taxon>Bacteroidia</taxon>
        <taxon>Bacteroidales</taxon>
        <taxon>Porphyromonadaceae</taxon>
        <taxon>Porphyromonas</taxon>
    </lineage>
</organism>
<sequence>MKQLTYEKVEELLKDKVAPYLASHGGSVELLKVTPEGEVHISFHGACANCPSMGDTISQSVESRLEEAFPGEYVKVVVENNIDDELWDFAKKILRK</sequence>